<gene>
    <name evidence="2" type="ORF">CBW46_017300</name>
</gene>
<evidence type="ECO:0000313" key="3">
    <source>
        <dbReference type="Proteomes" id="UP000214746"/>
    </source>
</evidence>
<keyword evidence="3" id="KW-1185">Reference proteome</keyword>
<sequence>MKKKLSKFSVLIIAIACLIPLFFLWLFINLMNSVNTPNG</sequence>
<dbReference type="Proteomes" id="UP000214746">
    <property type="component" value="Unassembled WGS sequence"/>
</dbReference>
<feature type="transmembrane region" description="Helical" evidence="1">
    <location>
        <begin position="7"/>
        <end position="28"/>
    </location>
</feature>
<keyword evidence="1" id="KW-0812">Transmembrane</keyword>
<proteinExistence type="predicted"/>
<organism evidence="2 3">
    <name type="scientific">Paenibacillus xerothermodurans</name>
    <dbReference type="NCBI Taxonomy" id="1977292"/>
    <lineage>
        <taxon>Bacteria</taxon>
        <taxon>Bacillati</taxon>
        <taxon>Bacillota</taxon>
        <taxon>Bacilli</taxon>
        <taxon>Bacillales</taxon>
        <taxon>Paenibacillaceae</taxon>
        <taxon>Paenibacillus</taxon>
    </lineage>
</organism>
<comment type="caution">
    <text evidence="2">The sequence shown here is derived from an EMBL/GenBank/DDBJ whole genome shotgun (WGS) entry which is preliminary data.</text>
</comment>
<name>A0A2W1N4N3_PAEXE</name>
<dbReference type="AlphaFoldDB" id="A0A2W1N4N3"/>
<dbReference type="EMBL" id="NHRJ02000014">
    <property type="protein sequence ID" value="PZE19689.1"/>
    <property type="molecule type" value="Genomic_DNA"/>
</dbReference>
<evidence type="ECO:0000313" key="2">
    <source>
        <dbReference type="EMBL" id="PZE19689.1"/>
    </source>
</evidence>
<protein>
    <submittedName>
        <fullName evidence="2">Uncharacterized protein</fullName>
    </submittedName>
</protein>
<keyword evidence="1" id="KW-0472">Membrane</keyword>
<keyword evidence="1" id="KW-1133">Transmembrane helix</keyword>
<evidence type="ECO:0000256" key="1">
    <source>
        <dbReference type="SAM" id="Phobius"/>
    </source>
</evidence>
<accession>A0A2W1N4N3</accession>
<reference evidence="2" key="1">
    <citation type="submission" date="2018-06" db="EMBL/GenBank/DDBJ databases">
        <title>Paenibacillus xerothermodurans sp. nov. an extremely dry heat resistant spore forming bacterium isolated from the soil of Cape Canaveral, Florida.</title>
        <authorList>
            <person name="Seuylemezian A."/>
            <person name="Kaur N."/>
            <person name="Patil P."/>
            <person name="Patil P."/>
            <person name="Mayilraj S."/>
            <person name="Vaishampayan P."/>
        </authorList>
    </citation>
    <scope>NUCLEOTIDE SEQUENCE [LARGE SCALE GENOMIC DNA]</scope>
    <source>
        <strain evidence="2">ATCC 27380</strain>
    </source>
</reference>